<dbReference type="Proteomes" id="UP000030744">
    <property type="component" value="Unassembled WGS sequence"/>
</dbReference>
<feature type="region of interest" description="Disordered" evidence="1">
    <location>
        <begin position="978"/>
        <end position="1007"/>
    </location>
</feature>
<dbReference type="InterPro" id="IPR011044">
    <property type="entry name" value="Quino_amine_DH_bsu"/>
</dbReference>
<name>U6KE04_9EIME</name>
<feature type="compositionally biased region" description="Basic and acidic residues" evidence="1">
    <location>
        <begin position="1059"/>
        <end position="1082"/>
    </location>
</feature>
<protein>
    <recommendedName>
        <fullName evidence="2">WDHD1/CFT4 second beta-propeller domain-containing protein</fullName>
    </recommendedName>
</protein>
<feature type="domain" description="WDHD1/CFT4 second beta-propeller" evidence="2">
    <location>
        <begin position="595"/>
        <end position="704"/>
    </location>
</feature>
<gene>
    <name evidence="3" type="ORF">EMH_0009480</name>
</gene>
<feature type="compositionally biased region" description="Low complexity" evidence="1">
    <location>
        <begin position="1037"/>
        <end position="1046"/>
    </location>
</feature>
<dbReference type="PANTHER" id="PTHR19932:SF10">
    <property type="entry name" value="WD REPEAT AND HMG-BOX DNA-BINDING PROTEIN 1"/>
    <property type="match status" value="1"/>
</dbReference>
<evidence type="ECO:0000256" key="1">
    <source>
        <dbReference type="SAM" id="MobiDB-lite"/>
    </source>
</evidence>
<dbReference type="PANTHER" id="PTHR19932">
    <property type="entry name" value="WD REPEAT AND HMG-BOX DNA BINDING PROTEIN"/>
    <property type="match status" value="1"/>
</dbReference>
<feature type="compositionally biased region" description="Polar residues" evidence="1">
    <location>
        <begin position="992"/>
        <end position="1007"/>
    </location>
</feature>
<dbReference type="GO" id="GO:0006281">
    <property type="term" value="P:DNA repair"/>
    <property type="evidence" value="ECO:0007669"/>
    <property type="project" value="TreeGrafter"/>
</dbReference>
<feature type="region of interest" description="Disordered" evidence="1">
    <location>
        <begin position="1037"/>
        <end position="1082"/>
    </location>
</feature>
<dbReference type="GO" id="GO:0043596">
    <property type="term" value="C:nuclear replication fork"/>
    <property type="evidence" value="ECO:0007669"/>
    <property type="project" value="TreeGrafter"/>
</dbReference>
<feature type="region of interest" description="Disordered" evidence="1">
    <location>
        <begin position="433"/>
        <end position="547"/>
    </location>
</feature>
<evidence type="ECO:0000313" key="4">
    <source>
        <dbReference type="Proteomes" id="UP000030744"/>
    </source>
</evidence>
<feature type="compositionally biased region" description="Acidic residues" evidence="1">
    <location>
        <begin position="487"/>
        <end position="497"/>
    </location>
</feature>
<dbReference type="RefSeq" id="XP_037878468.1">
    <property type="nucleotide sequence ID" value="XM_038022614.1"/>
</dbReference>
<dbReference type="SUPFAM" id="SSF50969">
    <property type="entry name" value="YVTN repeat-like/Quinoprotein amine dehydrogenase"/>
    <property type="match status" value="1"/>
</dbReference>
<sequence>MKQEGEPGPLLAWRSVGVEGFSPKGISAVVRFPAQGSSDTAKRPLLSDFLTYNGTATILAHRQLPSEAEPGAKTVAAKGDVESCKVCITAASAADSGVTALASAEAEAAGAPLQLFVGLTNGQLWQTEMKQQQDHHNNEPGVETQLPRKLAVASKQLLCCRMAEPVDMVCCYVQGEGVSASSGAQEPQKSNTKYTLMLIALYSDGVAVVSWPEAGQTTELPAVDGGCRITLSPQGDRLAISTRKRRLVLMERKGKEFTIMKDFSPLRLTGPTDQPAQPTWVGEDKLLLPGASQLRSSCKANAWEEAKEAPALTEADTPSHLVFLQHCGSTVGIKVLDGAVDANGEALVCGVATSGAICIWRMQQKEPLVTIRIGRDAQLRGIYCLASNSPLAPLLLLRNDGHLGILNLCSEAVRSAIERSAAAAAAAAEAAAAATPRRADEHKSKSKKTHKSQKPGVENTEADDTKNSAASAKSVQDFLSREAAEASADETESEAQENDLFNGMDPEERTPPKKRTHKHRRRPPAGEEVESQSSETESGDSRRASIDGEGMYGTEAFASSLTALQSELQEAQAMLNVLMKKQHVTKQRLIHPGGRAGVVLAASGSSRSVMEFRCFVDAGSWVKHFPEGETIVAVAAGDSFVAAVTEDRTLRIFTLGGVLLYTADVFGRPVSLCGSQQLLIVLTQTGYSEGFLQLHCSVLHVHPIPSCPNATFRLPISCFKRRLAAPPAAAASIPDVDIIHEGVVRGLLPVASSNVGGLGYAFKWVKLCSLEDASTSAPLFPVVIDETKGELGVIRIKAAEEGQSYPDCSVSEAFFGYAMEQIPLRIPSPDLWSYSRWQRLLRQDKQLKGVGDGGGDAALVPWPQYDELRLQQEMAIRQLNHFVSICGGSAVGGAEGDAEAREAQRKLQLLSKRHDKFCLRGFAKCTDDKRLHGVAKDMALRLKTENAPQHARSLLDSDTRLQADQLREALLWQEQQRQHFTAPAAAPAPDTNAFQKENSPPLEQSAEQAERKFLGAGGTPQALTTEKTSTVQRLLQWQQQQQQQQRKGGDGGLVALFDGQKRRASESNVDRASKKTYFHKAD</sequence>
<reference evidence="3" key="1">
    <citation type="submission" date="2013-10" db="EMBL/GenBank/DDBJ databases">
        <title>Genomic analysis of the causative agents of coccidiosis in chickens.</title>
        <authorList>
            <person name="Reid A.J."/>
            <person name="Blake D."/>
            <person name="Billington K."/>
            <person name="Browne H."/>
            <person name="Dunn M."/>
            <person name="Hung S."/>
            <person name="Kawahara F."/>
            <person name="Miranda-Saavedra D."/>
            <person name="Mourier T."/>
            <person name="Nagra H."/>
            <person name="Otto T.D."/>
            <person name="Rawlings N."/>
            <person name="Sanchez A."/>
            <person name="Sanders M."/>
            <person name="Subramaniam C."/>
            <person name="Tay Y."/>
            <person name="Dear P."/>
            <person name="Doerig C."/>
            <person name="Gruber A."/>
            <person name="Parkinson J."/>
            <person name="Shirley M."/>
            <person name="Wan K.L."/>
            <person name="Berriman M."/>
            <person name="Tomley F."/>
            <person name="Pain A."/>
        </authorList>
    </citation>
    <scope>NUCLEOTIDE SEQUENCE [LARGE SCALE GENOMIC DNA]</scope>
    <source>
        <strain evidence="3">Houghton</strain>
    </source>
</reference>
<feature type="compositionally biased region" description="Basic residues" evidence="1">
    <location>
        <begin position="512"/>
        <end position="523"/>
    </location>
</feature>
<dbReference type="GO" id="GO:0003682">
    <property type="term" value="F:chromatin binding"/>
    <property type="evidence" value="ECO:0007669"/>
    <property type="project" value="TreeGrafter"/>
</dbReference>
<evidence type="ECO:0000259" key="2">
    <source>
        <dbReference type="Pfam" id="PF12341"/>
    </source>
</evidence>
<dbReference type="GO" id="GO:0006261">
    <property type="term" value="P:DNA-templated DNA replication"/>
    <property type="evidence" value="ECO:0007669"/>
    <property type="project" value="TreeGrafter"/>
</dbReference>
<evidence type="ECO:0000313" key="3">
    <source>
        <dbReference type="EMBL" id="CDJ36179.1"/>
    </source>
</evidence>
<dbReference type="Pfam" id="PF12341">
    <property type="entry name" value="Mcl1_mid"/>
    <property type="match status" value="1"/>
</dbReference>
<dbReference type="InterPro" id="IPR022100">
    <property type="entry name" value="WDHD1/CFT4_beta-prop_2nd"/>
</dbReference>
<dbReference type="AlphaFoldDB" id="U6KE04"/>
<proteinExistence type="predicted"/>
<accession>U6KE04</accession>
<organism evidence="3 4">
    <name type="scientific">Eimeria mitis</name>
    <dbReference type="NCBI Taxonomy" id="44415"/>
    <lineage>
        <taxon>Eukaryota</taxon>
        <taxon>Sar</taxon>
        <taxon>Alveolata</taxon>
        <taxon>Apicomplexa</taxon>
        <taxon>Conoidasida</taxon>
        <taxon>Coccidia</taxon>
        <taxon>Eucoccidiorida</taxon>
        <taxon>Eimeriorina</taxon>
        <taxon>Eimeriidae</taxon>
        <taxon>Eimeria</taxon>
    </lineage>
</organism>
<dbReference type="EMBL" id="HG735603">
    <property type="protein sequence ID" value="CDJ36179.1"/>
    <property type="molecule type" value="Genomic_DNA"/>
</dbReference>
<dbReference type="OrthoDB" id="427368at2759"/>
<keyword evidence="4" id="KW-1185">Reference proteome</keyword>
<feature type="compositionally biased region" description="Basic residues" evidence="1">
    <location>
        <begin position="444"/>
        <end position="453"/>
    </location>
</feature>
<dbReference type="VEuPathDB" id="ToxoDB:EMH_0009480"/>
<dbReference type="GeneID" id="60403773"/>
<dbReference type="GO" id="GO:0000278">
    <property type="term" value="P:mitotic cell cycle"/>
    <property type="evidence" value="ECO:0007669"/>
    <property type="project" value="TreeGrafter"/>
</dbReference>
<reference evidence="3" key="2">
    <citation type="submission" date="2013-10" db="EMBL/GenBank/DDBJ databases">
        <authorList>
            <person name="Aslett M."/>
        </authorList>
    </citation>
    <scope>NUCLEOTIDE SEQUENCE [LARGE SCALE GENOMIC DNA]</scope>
    <source>
        <strain evidence="3">Houghton</strain>
    </source>
</reference>